<dbReference type="GeneID" id="63684383"/>
<dbReference type="Proteomes" id="UP000030653">
    <property type="component" value="Unassembled WGS sequence"/>
</dbReference>
<evidence type="ECO:0000256" key="1">
    <source>
        <dbReference type="SAM" id="MobiDB-lite"/>
    </source>
</evidence>
<organism evidence="2 3">
    <name type="scientific">Dacryopinax primogenitus (strain DJM 731)</name>
    <name type="common">Brown rot fungus</name>
    <dbReference type="NCBI Taxonomy" id="1858805"/>
    <lineage>
        <taxon>Eukaryota</taxon>
        <taxon>Fungi</taxon>
        <taxon>Dikarya</taxon>
        <taxon>Basidiomycota</taxon>
        <taxon>Agaricomycotina</taxon>
        <taxon>Dacrymycetes</taxon>
        <taxon>Dacrymycetales</taxon>
        <taxon>Dacrymycetaceae</taxon>
        <taxon>Dacryopinax</taxon>
    </lineage>
</organism>
<sequence length="197" mass="21904">MSNQSNTNTSPPVNNKRRHEPLDDSDLSAKRSRTLSSEQAKALEQIATDMLLSTDTKEHCWSNIETANEGAQNMAVMHMAHALPIMPTYHPGDVHQPHTVVILTAPNNLPPTILQQLVPHQQQSKDPQPENDTNAQYPVDSSSEYPSTKEEYHGDEEEGFADDDDDASQSHGDLYAGLKVGVWTCSICEHFGFFKHV</sequence>
<accession>M5FVQ4</accession>
<feature type="compositionally biased region" description="Polar residues" evidence="1">
    <location>
        <begin position="119"/>
        <end position="146"/>
    </location>
</feature>
<reference evidence="2 3" key="1">
    <citation type="journal article" date="2012" name="Science">
        <title>The Paleozoic origin of enzymatic lignin decomposition reconstructed from 31 fungal genomes.</title>
        <authorList>
            <person name="Floudas D."/>
            <person name="Binder M."/>
            <person name="Riley R."/>
            <person name="Barry K."/>
            <person name="Blanchette R.A."/>
            <person name="Henrissat B."/>
            <person name="Martinez A.T."/>
            <person name="Otillar R."/>
            <person name="Spatafora J.W."/>
            <person name="Yadav J.S."/>
            <person name="Aerts A."/>
            <person name="Benoit I."/>
            <person name="Boyd A."/>
            <person name="Carlson A."/>
            <person name="Copeland A."/>
            <person name="Coutinho P.M."/>
            <person name="de Vries R.P."/>
            <person name="Ferreira P."/>
            <person name="Findley K."/>
            <person name="Foster B."/>
            <person name="Gaskell J."/>
            <person name="Glotzer D."/>
            <person name="Gorecki P."/>
            <person name="Heitman J."/>
            <person name="Hesse C."/>
            <person name="Hori C."/>
            <person name="Igarashi K."/>
            <person name="Jurgens J.A."/>
            <person name="Kallen N."/>
            <person name="Kersten P."/>
            <person name="Kohler A."/>
            <person name="Kuees U."/>
            <person name="Kumar T.K.A."/>
            <person name="Kuo A."/>
            <person name="LaButti K."/>
            <person name="Larrondo L.F."/>
            <person name="Lindquist E."/>
            <person name="Ling A."/>
            <person name="Lombard V."/>
            <person name="Lucas S."/>
            <person name="Lundell T."/>
            <person name="Martin R."/>
            <person name="McLaughlin D.J."/>
            <person name="Morgenstern I."/>
            <person name="Morin E."/>
            <person name="Murat C."/>
            <person name="Nagy L.G."/>
            <person name="Nolan M."/>
            <person name="Ohm R.A."/>
            <person name="Patyshakuliyeva A."/>
            <person name="Rokas A."/>
            <person name="Ruiz-Duenas F.J."/>
            <person name="Sabat G."/>
            <person name="Salamov A."/>
            <person name="Samejima M."/>
            <person name="Schmutz J."/>
            <person name="Slot J.C."/>
            <person name="St John F."/>
            <person name="Stenlid J."/>
            <person name="Sun H."/>
            <person name="Sun S."/>
            <person name="Syed K."/>
            <person name="Tsang A."/>
            <person name="Wiebenga A."/>
            <person name="Young D."/>
            <person name="Pisabarro A."/>
            <person name="Eastwood D.C."/>
            <person name="Martin F."/>
            <person name="Cullen D."/>
            <person name="Grigoriev I.V."/>
            <person name="Hibbett D.S."/>
        </authorList>
    </citation>
    <scope>NUCLEOTIDE SEQUENCE [LARGE SCALE GENOMIC DNA]</scope>
    <source>
        <strain evidence="2 3">DJM-731 SS1</strain>
    </source>
</reference>
<feature type="region of interest" description="Disordered" evidence="1">
    <location>
        <begin position="119"/>
        <end position="171"/>
    </location>
</feature>
<evidence type="ECO:0000313" key="3">
    <source>
        <dbReference type="Proteomes" id="UP000030653"/>
    </source>
</evidence>
<gene>
    <name evidence="2" type="ORF">DACRYDRAFT_111977</name>
</gene>
<protein>
    <submittedName>
        <fullName evidence="2">Uncharacterized protein</fullName>
    </submittedName>
</protein>
<feature type="compositionally biased region" description="Acidic residues" evidence="1">
    <location>
        <begin position="153"/>
        <end position="167"/>
    </location>
</feature>
<name>M5FVQ4_DACPD</name>
<feature type="region of interest" description="Disordered" evidence="1">
    <location>
        <begin position="1"/>
        <end position="38"/>
    </location>
</feature>
<dbReference type="AlphaFoldDB" id="M5FVQ4"/>
<feature type="compositionally biased region" description="Polar residues" evidence="1">
    <location>
        <begin position="1"/>
        <end position="13"/>
    </location>
</feature>
<evidence type="ECO:0000313" key="2">
    <source>
        <dbReference type="EMBL" id="EJT97441.1"/>
    </source>
</evidence>
<proteinExistence type="predicted"/>
<dbReference type="EMBL" id="JH795877">
    <property type="protein sequence ID" value="EJT97441.1"/>
    <property type="molecule type" value="Genomic_DNA"/>
</dbReference>
<dbReference type="HOGENOM" id="CLU_1384124_0_0_1"/>
<keyword evidence="3" id="KW-1185">Reference proteome</keyword>
<dbReference type="RefSeq" id="XP_040624339.1">
    <property type="nucleotide sequence ID" value="XM_040769321.1"/>
</dbReference>